<proteinExistence type="predicted"/>
<comment type="caution">
    <text evidence="1">The sequence shown here is derived from an EMBL/GenBank/DDBJ whole genome shotgun (WGS) entry which is preliminary data.</text>
</comment>
<dbReference type="RefSeq" id="WP_138196003.1">
    <property type="nucleotide sequence ID" value="NZ_VCIW01000014.1"/>
</dbReference>
<dbReference type="AlphaFoldDB" id="A0A5R9G8F1"/>
<protein>
    <submittedName>
        <fullName evidence="1">Uncharacterized protein</fullName>
    </submittedName>
</protein>
<organism evidence="1 2">
    <name type="scientific">Paenibacillus antri</name>
    <dbReference type="NCBI Taxonomy" id="2582848"/>
    <lineage>
        <taxon>Bacteria</taxon>
        <taxon>Bacillati</taxon>
        <taxon>Bacillota</taxon>
        <taxon>Bacilli</taxon>
        <taxon>Bacillales</taxon>
        <taxon>Paenibacillaceae</taxon>
        <taxon>Paenibacillus</taxon>
    </lineage>
</organism>
<sequence length="76" mass="9078">MDDKRRHELERVLEETLHDGIMNEREPNANEEARERISAPYEYRIRAERDPIAEETKIIRSMAKEPDGKYDDYAKS</sequence>
<dbReference type="Proteomes" id="UP000309676">
    <property type="component" value="Unassembled WGS sequence"/>
</dbReference>
<dbReference type="EMBL" id="VCIW01000014">
    <property type="protein sequence ID" value="TLS50636.1"/>
    <property type="molecule type" value="Genomic_DNA"/>
</dbReference>
<keyword evidence="2" id="KW-1185">Reference proteome</keyword>
<gene>
    <name evidence="1" type="ORF">FE782_19950</name>
</gene>
<name>A0A5R9G8F1_9BACL</name>
<reference evidence="1 2" key="1">
    <citation type="submission" date="2019-05" db="EMBL/GenBank/DDBJ databases">
        <authorList>
            <person name="Narsing Rao M.P."/>
            <person name="Li W.J."/>
        </authorList>
    </citation>
    <scope>NUCLEOTIDE SEQUENCE [LARGE SCALE GENOMIC DNA]</scope>
    <source>
        <strain evidence="1 2">SYSU_K30003</strain>
    </source>
</reference>
<evidence type="ECO:0000313" key="2">
    <source>
        <dbReference type="Proteomes" id="UP000309676"/>
    </source>
</evidence>
<accession>A0A5R9G8F1</accession>
<evidence type="ECO:0000313" key="1">
    <source>
        <dbReference type="EMBL" id="TLS50636.1"/>
    </source>
</evidence>
<dbReference type="OrthoDB" id="2666285at2"/>